<reference evidence="1 2" key="1">
    <citation type="journal article" date="2019" name="bioRxiv">
        <title>Bacteria contribute to plant secondary compound degradation in a generalist herbivore system.</title>
        <authorList>
            <person name="Francoeur C.B."/>
            <person name="Khadempour L."/>
            <person name="Moreira-Soto R.D."/>
            <person name="Gotting K."/>
            <person name="Book A.J."/>
            <person name="Pinto-Tomas A.A."/>
            <person name="Keefover-Ring K."/>
            <person name="Currie C.R."/>
        </authorList>
    </citation>
    <scope>NUCLEOTIDE SEQUENCE [LARGE SCALE GENOMIC DNA]</scope>
    <source>
        <strain evidence="1 2">Acro-805</strain>
    </source>
</reference>
<dbReference type="EMBL" id="VWXD01000009">
    <property type="protein sequence ID" value="NIF02676.1"/>
    <property type="molecule type" value="Genomic_DNA"/>
</dbReference>
<comment type="caution">
    <text evidence="1">The sequence shown here is derived from an EMBL/GenBank/DDBJ whole genome shotgun (WGS) entry which is preliminary data.</text>
</comment>
<dbReference type="Proteomes" id="UP000780690">
    <property type="component" value="Unassembled WGS sequence"/>
</dbReference>
<keyword evidence="2" id="KW-1185">Reference proteome</keyword>
<protein>
    <submittedName>
        <fullName evidence="1">Uncharacterized protein</fullName>
    </submittedName>
</protein>
<evidence type="ECO:0000313" key="1">
    <source>
        <dbReference type="EMBL" id="NIF02676.1"/>
    </source>
</evidence>
<accession>A0ABX0R562</accession>
<organism evidence="1 2">
    <name type="scientific">Candidatus Pantoea formicae</name>
    <dbReference type="NCBI Taxonomy" id="2608355"/>
    <lineage>
        <taxon>Bacteria</taxon>
        <taxon>Pseudomonadati</taxon>
        <taxon>Pseudomonadota</taxon>
        <taxon>Gammaproteobacteria</taxon>
        <taxon>Enterobacterales</taxon>
        <taxon>Erwiniaceae</taxon>
        <taxon>Pantoea</taxon>
    </lineage>
</organism>
<name>A0ABX0R562_9GAMM</name>
<dbReference type="RefSeq" id="WP_167141958.1">
    <property type="nucleotide sequence ID" value="NZ_VWXD01000009.1"/>
</dbReference>
<gene>
    <name evidence="1" type="ORF">F3J38_21945</name>
</gene>
<evidence type="ECO:0000313" key="2">
    <source>
        <dbReference type="Proteomes" id="UP000780690"/>
    </source>
</evidence>
<sequence>MWTDITGREPSLFQRIILPNGILDMEATCLGNRRGGQYHAGVRYNKVFNPVVPSLEAGHRFSLNAERTG</sequence>
<proteinExistence type="predicted"/>